<keyword evidence="5" id="KW-1185">Reference proteome</keyword>
<feature type="region of interest" description="Disordered" evidence="1">
    <location>
        <begin position="291"/>
        <end position="318"/>
    </location>
</feature>
<dbReference type="AlphaFoldDB" id="A0AA39KUU5"/>
<proteinExistence type="predicted"/>
<evidence type="ECO:0000313" key="5">
    <source>
        <dbReference type="Proteomes" id="UP001168972"/>
    </source>
</evidence>
<name>A0AA39KUU5_MICHY</name>
<comment type="caution">
    <text evidence="4">The sequence shown here is derived from an EMBL/GenBank/DDBJ whole genome shotgun (WGS) entry which is preliminary data.</text>
</comment>
<reference evidence="4" key="1">
    <citation type="journal article" date="2023" name="bioRxiv">
        <title>Scaffold-level genome assemblies of two parasitoid biocontrol wasps reveal the parthenogenesis mechanism and an associated novel virus.</title>
        <authorList>
            <person name="Inwood S."/>
            <person name="Skelly J."/>
            <person name="Guhlin J."/>
            <person name="Harrop T."/>
            <person name="Goldson S."/>
            <person name="Dearden P."/>
        </authorList>
    </citation>
    <scope>NUCLEOTIDE SEQUENCE</scope>
    <source>
        <strain evidence="4">Lincoln</strain>
        <tissue evidence="4">Whole body</tissue>
    </source>
</reference>
<feature type="compositionally biased region" description="Basic and acidic residues" evidence="1">
    <location>
        <begin position="234"/>
        <end position="246"/>
    </location>
</feature>
<feature type="region of interest" description="Disordered" evidence="1">
    <location>
        <begin position="207"/>
        <end position="255"/>
    </location>
</feature>
<feature type="signal peptide" evidence="3">
    <location>
        <begin position="1"/>
        <end position="22"/>
    </location>
</feature>
<feature type="compositionally biased region" description="Basic and acidic residues" evidence="1">
    <location>
        <begin position="207"/>
        <end position="225"/>
    </location>
</feature>
<dbReference type="Proteomes" id="UP001168972">
    <property type="component" value="Unassembled WGS sequence"/>
</dbReference>
<dbReference type="EMBL" id="JAQQBR010000006">
    <property type="protein sequence ID" value="KAK0174461.1"/>
    <property type="molecule type" value="Genomic_DNA"/>
</dbReference>
<feature type="chain" id="PRO_5041346227" evidence="3">
    <location>
        <begin position="23"/>
        <end position="365"/>
    </location>
</feature>
<protein>
    <submittedName>
        <fullName evidence="4">Uncharacterized protein</fullName>
    </submittedName>
</protein>
<keyword evidence="2" id="KW-0472">Membrane</keyword>
<keyword evidence="2" id="KW-0812">Transmembrane</keyword>
<evidence type="ECO:0000313" key="4">
    <source>
        <dbReference type="EMBL" id="KAK0174461.1"/>
    </source>
</evidence>
<feature type="compositionally biased region" description="Polar residues" evidence="1">
    <location>
        <begin position="292"/>
        <end position="310"/>
    </location>
</feature>
<organism evidence="4 5">
    <name type="scientific">Microctonus hyperodae</name>
    <name type="common">Parasitoid wasp</name>
    <dbReference type="NCBI Taxonomy" id="165561"/>
    <lineage>
        <taxon>Eukaryota</taxon>
        <taxon>Metazoa</taxon>
        <taxon>Ecdysozoa</taxon>
        <taxon>Arthropoda</taxon>
        <taxon>Hexapoda</taxon>
        <taxon>Insecta</taxon>
        <taxon>Pterygota</taxon>
        <taxon>Neoptera</taxon>
        <taxon>Endopterygota</taxon>
        <taxon>Hymenoptera</taxon>
        <taxon>Apocrita</taxon>
        <taxon>Ichneumonoidea</taxon>
        <taxon>Braconidae</taxon>
        <taxon>Euphorinae</taxon>
        <taxon>Microctonus</taxon>
    </lineage>
</organism>
<sequence length="365" mass="41731">MIFEDLLNFVVILTIFVTTTQAIYSVPESVDRDSITNFDFILPKKTIANSGVFNRDELESTDYVTFNDKLRMIFPEWESTINKKEHDTETNIDSLFNNDSVGSGNLTDFDSFVLPEKTLGPTIDDSKEFKPDEPEFDILFQKKVDELKMMISKIKSEINMNKHDTETNVDFFGRDSVDRSSLTNFDVFDFDKKTFEPTIDNSELFKRNEQPELTDNKEINDDTRKTFFGFDSDANEKEHDTEKNENDNDSGTDNQSPLDPWSIVWYIGSFGGLVAFFLIVSCSEWCCRRSARPSTPYNPQRSVETTNTPRGVTETPPPPYHLFAPPSYDSVNYIDLVDKTSGEKMDIFVISVPVQPTAPPQHVPV</sequence>
<keyword evidence="3" id="KW-0732">Signal</keyword>
<keyword evidence="2" id="KW-1133">Transmembrane helix</keyword>
<evidence type="ECO:0000256" key="1">
    <source>
        <dbReference type="SAM" id="MobiDB-lite"/>
    </source>
</evidence>
<accession>A0AA39KUU5</accession>
<gene>
    <name evidence="4" type="ORF">PV327_010228</name>
</gene>
<reference evidence="4" key="2">
    <citation type="submission" date="2023-03" db="EMBL/GenBank/DDBJ databases">
        <authorList>
            <person name="Inwood S.N."/>
            <person name="Skelly J.G."/>
            <person name="Guhlin J."/>
            <person name="Harrop T.W.R."/>
            <person name="Goldson S.G."/>
            <person name="Dearden P.K."/>
        </authorList>
    </citation>
    <scope>NUCLEOTIDE SEQUENCE</scope>
    <source>
        <strain evidence="4">Lincoln</strain>
        <tissue evidence="4">Whole body</tissue>
    </source>
</reference>
<evidence type="ECO:0000256" key="2">
    <source>
        <dbReference type="SAM" id="Phobius"/>
    </source>
</evidence>
<evidence type="ECO:0000256" key="3">
    <source>
        <dbReference type="SAM" id="SignalP"/>
    </source>
</evidence>
<feature type="transmembrane region" description="Helical" evidence="2">
    <location>
        <begin position="263"/>
        <end position="282"/>
    </location>
</feature>